<organism evidence="9 10">
    <name type="scientific">Falseniella ignava CCUG 37419</name>
    <dbReference type="NCBI Taxonomy" id="883112"/>
    <lineage>
        <taxon>Bacteria</taxon>
        <taxon>Bacillati</taxon>
        <taxon>Bacillota</taxon>
        <taxon>Bacilli</taxon>
        <taxon>Lactobacillales</taxon>
        <taxon>Aerococcaceae</taxon>
        <taxon>Falseniella</taxon>
    </lineage>
</organism>
<evidence type="ECO:0000256" key="5">
    <source>
        <dbReference type="ARBA" id="ARBA00022898"/>
    </source>
</evidence>
<dbReference type="GO" id="GO:0031071">
    <property type="term" value="F:cysteine desulfurase activity"/>
    <property type="evidence" value="ECO:0007669"/>
    <property type="project" value="UniProtKB-EC"/>
</dbReference>
<dbReference type="CDD" id="cd06453">
    <property type="entry name" value="SufS_like"/>
    <property type="match status" value="1"/>
</dbReference>
<evidence type="ECO:0000313" key="10">
    <source>
        <dbReference type="Proteomes" id="UP000005147"/>
    </source>
</evidence>
<comment type="similarity">
    <text evidence="2">Belongs to the class-V pyridoxal-phosphate-dependent aminotransferase family. Csd subfamily.</text>
</comment>
<dbReference type="InterPro" id="IPR015422">
    <property type="entry name" value="PyrdxlP-dep_Trfase_small"/>
</dbReference>
<dbReference type="eggNOG" id="COG0520">
    <property type="taxonomic scope" value="Bacteria"/>
</dbReference>
<dbReference type="HOGENOM" id="CLU_003433_2_4_9"/>
<proteinExistence type="inferred from homology"/>
<evidence type="ECO:0000256" key="4">
    <source>
        <dbReference type="ARBA" id="ARBA00022679"/>
    </source>
</evidence>
<dbReference type="PATRIC" id="fig|883112.3.peg.1450"/>
<reference evidence="9 10" key="1">
    <citation type="submission" date="2012-07" db="EMBL/GenBank/DDBJ databases">
        <title>The Genome Sequence of Facklamia ignava CCUG 37419.</title>
        <authorList>
            <consortium name="The Broad Institute Genome Sequencing Platform"/>
            <person name="Earl A."/>
            <person name="Ward D."/>
            <person name="Feldgarden M."/>
            <person name="Gevers D."/>
            <person name="Huys G."/>
            <person name="Walker B."/>
            <person name="Young S.K."/>
            <person name="Zeng Q."/>
            <person name="Gargeya S."/>
            <person name="Fitzgerald M."/>
            <person name="Haas B."/>
            <person name="Abouelleil A."/>
            <person name="Alvarado L."/>
            <person name="Arachchi H.M."/>
            <person name="Berlin A.M."/>
            <person name="Chapman S.B."/>
            <person name="Goldberg J."/>
            <person name="Griggs A."/>
            <person name="Gujja S."/>
            <person name="Hansen M."/>
            <person name="Howarth C."/>
            <person name="Imamovic A."/>
            <person name="Larimer J."/>
            <person name="McCowen C."/>
            <person name="Montmayeur A."/>
            <person name="Murphy C."/>
            <person name="Neiman D."/>
            <person name="Pearson M."/>
            <person name="Priest M."/>
            <person name="Roberts A."/>
            <person name="Saif S."/>
            <person name="Shea T."/>
            <person name="Sisk P."/>
            <person name="Sykes S."/>
            <person name="Wortman J."/>
            <person name="Nusbaum C."/>
            <person name="Birren B."/>
        </authorList>
    </citation>
    <scope>NUCLEOTIDE SEQUENCE [LARGE SCALE GENOMIC DNA]</scope>
    <source>
        <strain evidence="9 10">CCUG 37419</strain>
    </source>
</reference>
<dbReference type="InterPro" id="IPR015424">
    <property type="entry name" value="PyrdxlP-dep_Trfase"/>
</dbReference>
<dbReference type="PIRSF" id="PIRSF005572">
    <property type="entry name" value="NifS"/>
    <property type="match status" value="1"/>
</dbReference>
<gene>
    <name evidence="9" type="ORF">HMPREF9707_01451</name>
</gene>
<evidence type="ECO:0000256" key="2">
    <source>
        <dbReference type="ARBA" id="ARBA00010447"/>
    </source>
</evidence>
<dbReference type="InterPro" id="IPR010970">
    <property type="entry name" value="Cys_dSase_SufS"/>
</dbReference>
<dbReference type="Proteomes" id="UP000005147">
    <property type="component" value="Unassembled WGS sequence"/>
</dbReference>
<dbReference type="AlphaFoldDB" id="K1LUK6"/>
<sequence>MIYLDNAATTLRKPQVVIDAVVHALSTLGNAGRGATEESLNSARMIYEARHQINRLINGVSPQHVAFTSNITESLNIAIQGLFLPGDHVITTMMEHNSVLRPLYALEEQGLELTIIPANKSGNIDPKAIEAQLQPNTKGIVVTHASNLTGNINSLNEIGKIAQAHDLLLIVDAAQTLGAYPVDVQAMQCDVLCFTGHKSLLGPQGTGGLYVRPGLEIRPLKSGGTGVETYNKRQPQQMPTHLEAGTMNGHGIAGLLAGVKYVQDYGVEKIHQEEMQLWQQMYQGIKDIDNVSIYGDVTTTERCPVLALNIGDLDSSEVADILLEDYDIEVRSGGHCAPLMHEALGTVEQGAVRFSFGHFTTPEEVTIAIRAVQEIAQQVAQ</sequence>
<comment type="cofactor">
    <cofactor evidence="1 7">
        <name>pyridoxal 5'-phosphate</name>
        <dbReference type="ChEBI" id="CHEBI:597326"/>
    </cofactor>
</comment>
<keyword evidence="4" id="KW-0808">Transferase</keyword>
<dbReference type="PROSITE" id="PS00595">
    <property type="entry name" value="AA_TRANSFER_CLASS_5"/>
    <property type="match status" value="1"/>
</dbReference>
<dbReference type="PANTHER" id="PTHR43586:SF4">
    <property type="entry name" value="ISOPENICILLIN N EPIMERASE"/>
    <property type="match status" value="1"/>
</dbReference>
<evidence type="ECO:0000256" key="7">
    <source>
        <dbReference type="RuleBase" id="RU004504"/>
    </source>
</evidence>
<evidence type="ECO:0000259" key="8">
    <source>
        <dbReference type="Pfam" id="PF00266"/>
    </source>
</evidence>
<dbReference type="NCBIfam" id="TIGR01977">
    <property type="entry name" value="am_tr_V_EF2568"/>
    <property type="match status" value="1"/>
</dbReference>
<dbReference type="STRING" id="883112.HMPREF9707_01451"/>
<evidence type="ECO:0000313" key="9">
    <source>
        <dbReference type="EMBL" id="EKB53698.1"/>
    </source>
</evidence>
<name>K1LUK6_9LACT</name>
<comment type="caution">
    <text evidence="9">The sequence shown here is derived from an EMBL/GenBank/DDBJ whole genome shotgun (WGS) entry which is preliminary data.</text>
</comment>
<keyword evidence="10" id="KW-1185">Reference proteome</keyword>
<evidence type="ECO:0000256" key="6">
    <source>
        <dbReference type="ARBA" id="ARBA00050776"/>
    </source>
</evidence>
<dbReference type="InterPro" id="IPR020578">
    <property type="entry name" value="Aminotrans_V_PyrdxlP_BS"/>
</dbReference>
<dbReference type="Gene3D" id="3.40.640.10">
    <property type="entry name" value="Type I PLP-dependent aspartate aminotransferase-like (Major domain)"/>
    <property type="match status" value="1"/>
</dbReference>
<protein>
    <recommendedName>
        <fullName evidence="3">cysteine desulfurase</fullName>
        <ecNumber evidence="3">2.8.1.7</ecNumber>
    </recommendedName>
</protein>
<dbReference type="InterPro" id="IPR010969">
    <property type="entry name" value="Cys_dSase-rel_unknwn_funct"/>
</dbReference>
<keyword evidence="5" id="KW-0663">Pyridoxal phosphate</keyword>
<dbReference type="GO" id="GO:0006534">
    <property type="term" value="P:cysteine metabolic process"/>
    <property type="evidence" value="ECO:0007669"/>
    <property type="project" value="InterPro"/>
</dbReference>
<dbReference type="EC" id="2.8.1.7" evidence="3"/>
<comment type="catalytic activity">
    <reaction evidence="6">
        <text>(sulfur carrier)-H + L-cysteine = (sulfur carrier)-SH + L-alanine</text>
        <dbReference type="Rhea" id="RHEA:43892"/>
        <dbReference type="Rhea" id="RHEA-COMP:14737"/>
        <dbReference type="Rhea" id="RHEA-COMP:14739"/>
        <dbReference type="ChEBI" id="CHEBI:29917"/>
        <dbReference type="ChEBI" id="CHEBI:35235"/>
        <dbReference type="ChEBI" id="CHEBI:57972"/>
        <dbReference type="ChEBI" id="CHEBI:64428"/>
        <dbReference type="EC" id="2.8.1.7"/>
    </reaction>
</comment>
<dbReference type="EMBL" id="AGZE01000037">
    <property type="protein sequence ID" value="EKB53698.1"/>
    <property type="molecule type" value="Genomic_DNA"/>
</dbReference>
<dbReference type="RefSeq" id="WP_006702084.1">
    <property type="nucleotide sequence ID" value="NZ_JH932301.1"/>
</dbReference>
<dbReference type="Gene3D" id="3.90.1150.10">
    <property type="entry name" value="Aspartate Aminotransferase, domain 1"/>
    <property type="match status" value="1"/>
</dbReference>
<evidence type="ECO:0000256" key="1">
    <source>
        <dbReference type="ARBA" id="ARBA00001933"/>
    </source>
</evidence>
<dbReference type="PANTHER" id="PTHR43586">
    <property type="entry name" value="CYSTEINE DESULFURASE"/>
    <property type="match status" value="1"/>
</dbReference>
<dbReference type="InterPro" id="IPR016454">
    <property type="entry name" value="Cysteine_dSase"/>
</dbReference>
<dbReference type="SUPFAM" id="SSF53383">
    <property type="entry name" value="PLP-dependent transferases"/>
    <property type="match status" value="1"/>
</dbReference>
<accession>K1LUK6</accession>
<dbReference type="InterPro" id="IPR015421">
    <property type="entry name" value="PyrdxlP-dep_Trfase_major"/>
</dbReference>
<dbReference type="GO" id="GO:0030170">
    <property type="term" value="F:pyridoxal phosphate binding"/>
    <property type="evidence" value="ECO:0007669"/>
    <property type="project" value="InterPro"/>
</dbReference>
<dbReference type="InterPro" id="IPR000192">
    <property type="entry name" value="Aminotrans_V_dom"/>
</dbReference>
<evidence type="ECO:0000256" key="3">
    <source>
        <dbReference type="ARBA" id="ARBA00012239"/>
    </source>
</evidence>
<dbReference type="Pfam" id="PF00266">
    <property type="entry name" value="Aminotran_5"/>
    <property type="match status" value="1"/>
</dbReference>
<feature type="domain" description="Aminotransferase class V" evidence="8">
    <location>
        <begin position="2"/>
        <end position="366"/>
    </location>
</feature>